<name>A0A0V1C358_TRIBR</name>
<protein>
    <submittedName>
        <fullName evidence="1">Uncharacterized protein</fullName>
    </submittedName>
</protein>
<evidence type="ECO:0000313" key="1">
    <source>
        <dbReference type="EMBL" id="KRY43639.1"/>
    </source>
</evidence>
<evidence type="ECO:0000313" key="2">
    <source>
        <dbReference type="Proteomes" id="UP000054653"/>
    </source>
</evidence>
<proteinExistence type="predicted"/>
<dbReference type="EMBL" id="JYDI01001004">
    <property type="protein sequence ID" value="KRY43639.1"/>
    <property type="molecule type" value="Genomic_DNA"/>
</dbReference>
<keyword evidence="2" id="KW-1185">Reference proteome</keyword>
<reference evidence="1 2" key="1">
    <citation type="submission" date="2015-01" db="EMBL/GenBank/DDBJ databases">
        <title>Evolution of Trichinella species and genotypes.</title>
        <authorList>
            <person name="Korhonen P.K."/>
            <person name="Edoardo P."/>
            <person name="Giuseppe L.R."/>
            <person name="Gasser R.B."/>
        </authorList>
    </citation>
    <scope>NUCLEOTIDE SEQUENCE [LARGE SCALE GENOMIC DNA]</scope>
    <source>
        <strain evidence="1">ISS120</strain>
    </source>
</reference>
<dbReference type="AlphaFoldDB" id="A0A0V1C358"/>
<dbReference type="Proteomes" id="UP000054653">
    <property type="component" value="Unassembled WGS sequence"/>
</dbReference>
<sequence>MESMDTSMDSREVAGIQVRMELQRKVEFRYGIAEISGMQVWYCRDKWYAEVSGMQVSMEMQRKREYRGNHPAEGKYGIAEAAGIQYGIAEVASSGKYGIAEVSGMQSNLPVDIPTVKGKWPYRYVSEFPLRQMTATQAQDTQCFRISLLAVVSGVPEVLWITSSNGVRTGAIPGNKGVHKLIGLCQFGLAYHKVLCC</sequence>
<accession>A0A0V1C358</accession>
<organism evidence="1 2">
    <name type="scientific">Trichinella britovi</name>
    <name type="common">Parasitic roundworm</name>
    <dbReference type="NCBI Taxonomy" id="45882"/>
    <lineage>
        <taxon>Eukaryota</taxon>
        <taxon>Metazoa</taxon>
        <taxon>Ecdysozoa</taxon>
        <taxon>Nematoda</taxon>
        <taxon>Enoplea</taxon>
        <taxon>Dorylaimia</taxon>
        <taxon>Trichinellida</taxon>
        <taxon>Trichinellidae</taxon>
        <taxon>Trichinella</taxon>
    </lineage>
</organism>
<comment type="caution">
    <text evidence="1">The sequence shown here is derived from an EMBL/GenBank/DDBJ whole genome shotgun (WGS) entry which is preliminary data.</text>
</comment>
<gene>
    <name evidence="1" type="ORF">T03_12268</name>
</gene>